<proteinExistence type="predicted"/>
<accession>Z4WVB9</accession>
<reference evidence="1 2" key="1">
    <citation type="submission" date="2014-01" db="EMBL/GenBank/DDBJ databases">
        <authorList>
            <person name="Durkin A.S."/>
            <person name="McCorrison J."/>
            <person name="Torralba M."/>
            <person name="Gillis M."/>
            <person name="Haft D.H."/>
            <person name="Methe B."/>
            <person name="Sutton G."/>
            <person name="Nelson K.E."/>
        </authorList>
    </citation>
    <scope>NUCLEOTIDE SEQUENCE [LARGE SCALE GENOMIC DNA]</scope>
    <source>
        <strain evidence="1 2">ATCC 51270</strain>
    </source>
</reference>
<dbReference type="OrthoDB" id="1099368at2"/>
<name>Z4WVB9_9PORP</name>
<sequence length="213" mass="24954">MSNRPDISIYLAHFTSNGEPKGGLDEKNPAKEFSSMSAKDRLISILTEKKIRATQMPWTGAKAVCFTECPWMSLLAHTKLYSPYGIGFKKGLVFSKHGAPALYMRPDVFKTHMEEFKGFHQYVWSLITPFSPPYRPSHLKIGKTCDFTHEREWRVPHDFPFEYKDIEFVILNNYQDMAEFPKELKDAIGREKFILMDNYRLIERLWPVHRIDD</sequence>
<dbReference type="Proteomes" id="UP000023482">
    <property type="component" value="Unassembled WGS sequence"/>
</dbReference>
<dbReference type="PATRIC" id="fig|887901.3.peg.1306"/>
<organism evidence="1 2">
    <name type="scientific">Porphyromonas catoniae ATCC 51270</name>
    <dbReference type="NCBI Taxonomy" id="887901"/>
    <lineage>
        <taxon>Bacteria</taxon>
        <taxon>Pseudomonadati</taxon>
        <taxon>Bacteroidota</taxon>
        <taxon>Bacteroidia</taxon>
        <taxon>Bacteroidales</taxon>
        <taxon>Porphyromonadaceae</taxon>
        <taxon>Porphyromonas</taxon>
    </lineage>
</organism>
<dbReference type="AlphaFoldDB" id="Z4WVB9"/>
<dbReference type="EMBL" id="JDFF01000023">
    <property type="protein sequence ID" value="EWC91720.1"/>
    <property type="molecule type" value="Genomic_DNA"/>
</dbReference>
<evidence type="ECO:0000313" key="1">
    <source>
        <dbReference type="EMBL" id="EWC91720.1"/>
    </source>
</evidence>
<comment type="caution">
    <text evidence="1">The sequence shown here is derived from an EMBL/GenBank/DDBJ whole genome shotgun (WGS) entry which is preliminary data.</text>
</comment>
<evidence type="ECO:0000313" key="2">
    <source>
        <dbReference type="Proteomes" id="UP000023482"/>
    </source>
</evidence>
<keyword evidence="2" id="KW-1185">Reference proteome</keyword>
<gene>
    <name evidence="1" type="ORF">HMPREF0636_1207</name>
</gene>
<dbReference type="RefSeq" id="WP_044169227.1">
    <property type="nucleotide sequence ID" value="NZ_JDFF01000023.1"/>
</dbReference>
<protein>
    <submittedName>
        <fullName evidence="1">Uncharacterized protein</fullName>
    </submittedName>
</protein>